<proteinExistence type="predicted"/>
<evidence type="ECO:0000256" key="1">
    <source>
        <dbReference type="SAM" id="MobiDB-lite"/>
    </source>
</evidence>
<feature type="compositionally biased region" description="Polar residues" evidence="1">
    <location>
        <begin position="66"/>
        <end position="76"/>
    </location>
</feature>
<feature type="compositionally biased region" description="Low complexity" evidence="1">
    <location>
        <begin position="77"/>
        <end position="90"/>
    </location>
</feature>
<feature type="region of interest" description="Disordered" evidence="1">
    <location>
        <begin position="1"/>
        <end position="107"/>
    </location>
</feature>
<reference evidence="2 3" key="1">
    <citation type="submission" date="2024-06" db="EMBL/GenBank/DDBJ databases">
        <authorList>
            <person name="Kraege A."/>
            <person name="Thomma B."/>
        </authorList>
    </citation>
    <scope>NUCLEOTIDE SEQUENCE [LARGE SCALE GENOMIC DNA]</scope>
</reference>
<keyword evidence="3" id="KW-1185">Reference proteome</keyword>
<organism evidence="2 3">
    <name type="scientific">Coccomyxa viridis</name>
    <dbReference type="NCBI Taxonomy" id="1274662"/>
    <lineage>
        <taxon>Eukaryota</taxon>
        <taxon>Viridiplantae</taxon>
        <taxon>Chlorophyta</taxon>
        <taxon>core chlorophytes</taxon>
        <taxon>Trebouxiophyceae</taxon>
        <taxon>Trebouxiophyceae incertae sedis</taxon>
        <taxon>Coccomyxaceae</taxon>
        <taxon>Coccomyxa</taxon>
    </lineage>
</organism>
<sequence>MQHGNAAAQHIPENITEPQQSALPVFNREQPQPAPEEKKHEACEDCPTALPPPRPLPASTAAEPGQASTASLSDQHASAASGQPASAADASHSRVVEPMPASDECQPLRPHEQKVAAALLVVLKKALNDDPAAMTTTKEVLVSNNPQLEHFLRLVPDEGELPSLKQLEKSASSALRDCLDHVSEVCAAAECQPLEMLIRSIQCRTHLTALQSAACGSMAARRQRLQALAASLAISSTAKSRDDEIFKRLHTRVGLLAKYGIPPKSRAFVTAILHEAITLLDLDKEPKEGASAPAAAGSASSFTACLDHMLPGVLDGLLQHKGRDLTSVKALLKMMPPIQSALDSYKDRAAAARRTIPQIVMLEAAVQGWQDSAGQPHYVVNLSRSILAMLNPDMTLVLPFSDNTAGSPGHNSSEVQLNFSPLTGQAHNTHDPLGMPFYLLLARHEKP</sequence>
<gene>
    <name evidence="2" type="primary">g5571</name>
    <name evidence="2" type="ORF">VP750_LOCUS4768</name>
</gene>
<dbReference type="Proteomes" id="UP001497392">
    <property type="component" value="Unassembled WGS sequence"/>
</dbReference>
<accession>A0ABP1FVF8</accession>
<dbReference type="EMBL" id="CAXHTA020000008">
    <property type="protein sequence ID" value="CAL5223109.1"/>
    <property type="molecule type" value="Genomic_DNA"/>
</dbReference>
<name>A0ABP1FVF8_9CHLO</name>
<evidence type="ECO:0000313" key="2">
    <source>
        <dbReference type="EMBL" id="CAL5223109.1"/>
    </source>
</evidence>
<comment type="caution">
    <text evidence="2">The sequence shown here is derived from an EMBL/GenBank/DDBJ whole genome shotgun (WGS) entry which is preliminary data.</text>
</comment>
<protein>
    <submittedName>
        <fullName evidence="2">G5571 protein</fullName>
    </submittedName>
</protein>
<evidence type="ECO:0000313" key="3">
    <source>
        <dbReference type="Proteomes" id="UP001497392"/>
    </source>
</evidence>